<dbReference type="Gene3D" id="3.30.1180.10">
    <property type="match status" value="1"/>
</dbReference>
<dbReference type="Pfam" id="PF02645">
    <property type="entry name" value="DegV"/>
    <property type="match status" value="1"/>
</dbReference>
<dbReference type="NCBIfam" id="TIGR00762">
    <property type="entry name" value="DegV"/>
    <property type="match status" value="1"/>
</dbReference>
<dbReference type="PANTHER" id="PTHR33434">
    <property type="entry name" value="DEGV DOMAIN-CONTAINING PROTEIN DR_1986-RELATED"/>
    <property type="match status" value="1"/>
</dbReference>
<dbReference type="OrthoDB" id="9780660at2"/>
<name>A0A1M6DKA7_9FIRM</name>
<dbReference type="InterPro" id="IPR043168">
    <property type="entry name" value="DegV_C"/>
</dbReference>
<dbReference type="PANTHER" id="PTHR33434:SF3">
    <property type="entry name" value="DEGV DOMAIN-CONTAINING PROTEIN YITS"/>
    <property type="match status" value="1"/>
</dbReference>
<dbReference type="PROSITE" id="PS51482">
    <property type="entry name" value="DEGV"/>
    <property type="match status" value="1"/>
</dbReference>
<dbReference type="InterPro" id="IPR050270">
    <property type="entry name" value="DegV_domain_contain"/>
</dbReference>
<evidence type="ECO:0000313" key="3">
    <source>
        <dbReference type="EMBL" id="SHI73686.1"/>
    </source>
</evidence>
<keyword evidence="2" id="KW-0446">Lipid-binding</keyword>
<dbReference type="STRING" id="1122184.SAMN02745176_01154"/>
<evidence type="ECO:0000313" key="4">
    <source>
        <dbReference type="Proteomes" id="UP000184442"/>
    </source>
</evidence>
<dbReference type="RefSeq" id="WP_073025286.1">
    <property type="nucleotide sequence ID" value="NZ_FQZS01000007.1"/>
</dbReference>
<protein>
    <submittedName>
        <fullName evidence="3">EDD domain protein, DegV family</fullName>
    </submittedName>
</protein>
<dbReference type="AlphaFoldDB" id="A0A1M6DKA7"/>
<accession>A0A1M6DKA7</accession>
<keyword evidence="4" id="KW-1185">Reference proteome</keyword>
<dbReference type="InterPro" id="IPR003797">
    <property type="entry name" value="DegV"/>
</dbReference>
<dbReference type="EMBL" id="FQZS01000007">
    <property type="protein sequence ID" value="SHI73686.1"/>
    <property type="molecule type" value="Genomic_DNA"/>
</dbReference>
<dbReference type="Gene3D" id="3.40.50.10170">
    <property type="match status" value="1"/>
</dbReference>
<sequence>MTRIIVDSTCDLPDELMESYGISMLPLTVSIDGKEYFDKVDIKVDEVYESMRKGICPKTSQPNPSNAYSLFQECISKGEDFIFLSFSSKLSGTYQTICSIVEELKEKYNNIKMEVIDTKSGSLATGLIALQASKLVKAGKSFENVIDAVKNMILHIEHVFTITDLSWLIKGGRISKTEGIIGNMLSIKPILHVNDGVMEVIQKVRGKKKALKELLDIVEERMSKFPDQIIGISHADDIDTAKELQAMLQSRMGEAKVIVSKIGSVLGSHLGIGGVGVFFFNDKIESYID</sequence>
<comment type="function">
    <text evidence="1">May bind long-chain fatty acids, such as palmitate, and may play a role in lipid transport or fatty acid metabolism.</text>
</comment>
<dbReference type="Proteomes" id="UP000184442">
    <property type="component" value="Unassembled WGS sequence"/>
</dbReference>
<dbReference type="SUPFAM" id="SSF82549">
    <property type="entry name" value="DAK1/DegV-like"/>
    <property type="match status" value="1"/>
</dbReference>
<organism evidence="3 4">
    <name type="scientific">Lutispora thermophila DSM 19022</name>
    <dbReference type="NCBI Taxonomy" id="1122184"/>
    <lineage>
        <taxon>Bacteria</taxon>
        <taxon>Bacillati</taxon>
        <taxon>Bacillota</taxon>
        <taxon>Clostridia</taxon>
        <taxon>Lutisporales</taxon>
        <taxon>Lutisporaceae</taxon>
        <taxon>Lutispora</taxon>
    </lineage>
</organism>
<reference evidence="3 4" key="1">
    <citation type="submission" date="2016-11" db="EMBL/GenBank/DDBJ databases">
        <authorList>
            <person name="Jaros S."/>
            <person name="Januszkiewicz K."/>
            <person name="Wedrychowicz H."/>
        </authorList>
    </citation>
    <scope>NUCLEOTIDE SEQUENCE [LARGE SCALE GENOMIC DNA]</scope>
    <source>
        <strain evidence="3 4">DSM 19022</strain>
    </source>
</reference>
<evidence type="ECO:0000256" key="2">
    <source>
        <dbReference type="ARBA" id="ARBA00023121"/>
    </source>
</evidence>
<evidence type="ECO:0000256" key="1">
    <source>
        <dbReference type="ARBA" id="ARBA00003238"/>
    </source>
</evidence>
<gene>
    <name evidence="3" type="ORF">SAMN02745176_01154</name>
</gene>
<dbReference type="GO" id="GO:0008289">
    <property type="term" value="F:lipid binding"/>
    <property type="evidence" value="ECO:0007669"/>
    <property type="project" value="UniProtKB-KW"/>
</dbReference>
<proteinExistence type="predicted"/>